<dbReference type="EMBL" id="CAJVCH010260365">
    <property type="protein sequence ID" value="CAG7733984.1"/>
    <property type="molecule type" value="Genomic_DNA"/>
</dbReference>
<sequence length="149" mass="17045">MSGEIVGKLLITLQERDGKFGPNVIKKLKIPENVYLTCSKSGKLDKKIVETWVVNCLKPAITSNVLLLCDSWGGQKDQNLYLEVENICQVQVIPPHTTGQIQPLDVYFFRQAKIFKKKMKDRILIDQLPISIHDRQIGTRRMIPVHFAM</sequence>
<name>A0A8J2P7F5_9HEXA</name>
<proteinExistence type="predicted"/>
<dbReference type="Proteomes" id="UP000708208">
    <property type="component" value="Unassembled WGS sequence"/>
</dbReference>
<organism evidence="2 3">
    <name type="scientific">Allacma fusca</name>
    <dbReference type="NCBI Taxonomy" id="39272"/>
    <lineage>
        <taxon>Eukaryota</taxon>
        <taxon>Metazoa</taxon>
        <taxon>Ecdysozoa</taxon>
        <taxon>Arthropoda</taxon>
        <taxon>Hexapoda</taxon>
        <taxon>Collembola</taxon>
        <taxon>Symphypleona</taxon>
        <taxon>Sminthuridae</taxon>
        <taxon>Allacma</taxon>
    </lineage>
</organism>
<dbReference type="GO" id="GO:0003676">
    <property type="term" value="F:nucleic acid binding"/>
    <property type="evidence" value="ECO:0007669"/>
    <property type="project" value="InterPro"/>
</dbReference>
<accession>A0A8J2P7F5</accession>
<dbReference type="AlphaFoldDB" id="A0A8J2P7F5"/>
<evidence type="ECO:0000313" key="2">
    <source>
        <dbReference type="EMBL" id="CAG7733984.1"/>
    </source>
</evidence>
<gene>
    <name evidence="2" type="ORF">AFUS01_LOCUS22397</name>
</gene>
<reference evidence="2" key="1">
    <citation type="submission" date="2021-06" db="EMBL/GenBank/DDBJ databases">
        <authorList>
            <person name="Hodson N. C."/>
            <person name="Mongue J. A."/>
            <person name="Jaron S. K."/>
        </authorList>
    </citation>
    <scope>NUCLEOTIDE SEQUENCE</scope>
</reference>
<feature type="domain" description="DDE-1" evidence="1">
    <location>
        <begin position="26"/>
        <end position="113"/>
    </location>
</feature>
<dbReference type="InterPro" id="IPR004875">
    <property type="entry name" value="DDE_SF_endonuclease_dom"/>
</dbReference>
<protein>
    <recommendedName>
        <fullName evidence="1">DDE-1 domain-containing protein</fullName>
    </recommendedName>
</protein>
<evidence type="ECO:0000313" key="3">
    <source>
        <dbReference type="Proteomes" id="UP000708208"/>
    </source>
</evidence>
<dbReference type="Pfam" id="PF03184">
    <property type="entry name" value="DDE_1"/>
    <property type="match status" value="1"/>
</dbReference>
<keyword evidence="3" id="KW-1185">Reference proteome</keyword>
<comment type="caution">
    <text evidence="2">The sequence shown here is derived from an EMBL/GenBank/DDBJ whole genome shotgun (WGS) entry which is preliminary data.</text>
</comment>
<dbReference type="OrthoDB" id="10039452at2759"/>
<evidence type="ECO:0000259" key="1">
    <source>
        <dbReference type="Pfam" id="PF03184"/>
    </source>
</evidence>